<feature type="transmembrane region" description="Helical" evidence="2">
    <location>
        <begin position="198"/>
        <end position="215"/>
    </location>
</feature>
<feature type="transmembrane region" description="Helical" evidence="2">
    <location>
        <begin position="464"/>
        <end position="483"/>
    </location>
</feature>
<reference evidence="3" key="1">
    <citation type="submission" date="2021-01" db="EMBL/GenBank/DDBJ databases">
        <title>Whole genome shotgun sequence of Rugosimonospora africana NBRC 104875.</title>
        <authorList>
            <person name="Komaki H."/>
            <person name="Tamura T."/>
        </authorList>
    </citation>
    <scope>NUCLEOTIDE SEQUENCE</scope>
    <source>
        <strain evidence="3">NBRC 104875</strain>
    </source>
</reference>
<feature type="transmembrane region" description="Helical" evidence="2">
    <location>
        <begin position="360"/>
        <end position="383"/>
    </location>
</feature>
<keyword evidence="2" id="KW-0812">Transmembrane</keyword>
<gene>
    <name evidence="3" type="ORF">Raf01_13060</name>
</gene>
<evidence type="ECO:0000313" key="4">
    <source>
        <dbReference type="Proteomes" id="UP000642748"/>
    </source>
</evidence>
<name>A0A8J3VNE2_9ACTN</name>
<feature type="transmembrane region" description="Helical" evidence="2">
    <location>
        <begin position="323"/>
        <end position="339"/>
    </location>
</feature>
<feature type="transmembrane region" description="Helical" evidence="2">
    <location>
        <begin position="92"/>
        <end position="112"/>
    </location>
</feature>
<evidence type="ECO:0008006" key="5">
    <source>
        <dbReference type="Google" id="ProtNLM"/>
    </source>
</evidence>
<feature type="transmembrane region" description="Helical" evidence="2">
    <location>
        <begin position="301"/>
        <end position="317"/>
    </location>
</feature>
<feature type="transmembrane region" description="Helical" evidence="2">
    <location>
        <begin position="495"/>
        <end position="517"/>
    </location>
</feature>
<feature type="transmembrane region" description="Helical" evidence="2">
    <location>
        <begin position="142"/>
        <end position="162"/>
    </location>
</feature>
<dbReference type="AlphaFoldDB" id="A0A8J3VNE2"/>
<feature type="transmembrane region" description="Helical" evidence="2">
    <location>
        <begin position="274"/>
        <end position="294"/>
    </location>
</feature>
<protein>
    <recommendedName>
        <fullName evidence="5">O-antigen ligase</fullName>
    </recommendedName>
</protein>
<feature type="transmembrane region" description="Helical" evidence="2">
    <location>
        <begin position="119"/>
        <end position="136"/>
    </location>
</feature>
<feature type="transmembrane region" description="Helical" evidence="2">
    <location>
        <begin position="62"/>
        <end position="80"/>
    </location>
</feature>
<dbReference type="EMBL" id="BONZ01000013">
    <property type="protein sequence ID" value="GIH13134.1"/>
    <property type="molecule type" value="Genomic_DNA"/>
</dbReference>
<keyword evidence="2" id="KW-0472">Membrane</keyword>
<evidence type="ECO:0000256" key="1">
    <source>
        <dbReference type="SAM" id="MobiDB-lite"/>
    </source>
</evidence>
<evidence type="ECO:0000313" key="3">
    <source>
        <dbReference type="EMBL" id="GIH13134.1"/>
    </source>
</evidence>
<proteinExistence type="predicted"/>
<feature type="transmembrane region" description="Helical" evidence="2">
    <location>
        <begin position="174"/>
        <end position="192"/>
    </location>
</feature>
<keyword evidence="2" id="KW-1133">Transmembrane helix</keyword>
<evidence type="ECO:0000256" key="2">
    <source>
        <dbReference type="SAM" id="Phobius"/>
    </source>
</evidence>
<comment type="caution">
    <text evidence="3">The sequence shown here is derived from an EMBL/GenBank/DDBJ whole genome shotgun (WGS) entry which is preliminary data.</text>
</comment>
<sequence>MGHSSTVNSRRPETPFDSPDQPATRRSGSGRKILDLVLHPVTAAGQGEPILNPTRWTSRHRWFVLAGLILAGAAGLLEGIQRGTLGANGSEATRAFAAALIGVAMIGLALSLRGITVPGFLLGGFFIGAGILSWTYTDMGWVVWLLLAIEGIVFAIWTIPWLRDLARLPRLGSAWIGLAYWVFGAISAVLVWKVNVAAGRIVYSGLFILGALAVVNATRKSRRDMSVGVVAAFLVAVGALFIVGSGNALDNAHDVPGNEWGAHQQGRFWGGPHLLYHPNSLAVAAVTIAIRIAADKAFERWQRYAALAAATIVLLLVNSRTGWGYFGAATGLWAVMIAYSRWFKRPIEGMDTFRTARGAWAAAVLPVLLAFAIILGSGGVHFLSQQRYGGGTTSTASALTSGRSSTWSVAWSEFKQDGISQKLFGDAKYVRGYVLREDSSENGLQQPQLTTDDAMVGSARRGGILGGLAFVIGLLVMIWRSLFGVRRGSGRRRPPVWFTLAASCSVITIATADWLLGGTGGTLWVYLMAGEAFLLFGPVQTPLTSVDNGVDAEAGTSRAAAQV</sequence>
<organism evidence="3 4">
    <name type="scientific">Rugosimonospora africana</name>
    <dbReference type="NCBI Taxonomy" id="556532"/>
    <lineage>
        <taxon>Bacteria</taxon>
        <taxon>Bacillati</taxon>
        <taxon>Actinomycetota</taxon>
        <taxon>Actinomycetes</taxon>
        <taxon>Micromonosporales</taxon>
        <taxon>Micromonosporaceae</taxon>
        <taxon>Rugosimonospora</taxon>
    </lineage>
</organism>
<dbReference type="Proteomes" id="UP000642748">
    <property type="component" value="Unassembled WGS sequence"/>
</dbReference>
<feature type="region of interest" description="Disordered" evidence="1">
    <location>
        <begin position="1"/>
        <end position="27"/>
    </location>
</feature>
<accession>A0A8J3VNE2</accession>
<feature type="transmembrane region" description="Helical" evidence="2">
    <location>
        <begin position="227"/>
        <end position="249"/>
    </location>
</feature>
<keyword evidence="4" id="KW-1185">Reference proteome</keyword>